<protein>
    <submittedName>
        <fullName evidence="7">Hydroxyacid dehydrogenase</fullName>
    </submittedName>
</protein>
<evidence type="ECO:0000256" key="4">
    <source>
        <dbReference type="RuleBase" id="RU003719"/>
    </source>
</evidence>
<dbReference type="GO" id="GO:0016616">
    <property type="term" value="F:oxidoreductase activity, acting on the CH-OH group of donors, NAD or NADP as acceptor"/>
    <property type="evidence" value="ECO:0007669"/>
    <property type="project" value="InterPro"/>
</dbReference>
<keyword evidence="3" id="KW-0520">NAD</keyword>
<dbReference type="PANTHER" id="PTHR42789:SF1">
    <property type="entry name" value="D-ISOMER SPECIFIC 2-HYDROXYACID DEHYDROGENASE FAMILY PROTEIN (AFU_ORTHOLOGUE AFUA_6G10090)"/>
    <property type="match status" value="1"/>
</dbReference>
<accession>A0A5C4TB88</accession>
<dbReference type="PANTHER" id="PTHR42789">
    <property type="entry name" value="D-ISOMER SPECIFIC 2-HYDROXYACID DEHYDROGENASE FAMILY PROTEIN (AFU_ORTHOLOGUE AFUA_6G10090)"/>
    <property type="match status" value="1"/>
</dbReference>
<gene>
    <name evidence="7" type="ORF">FE784_13725</name>
</gene>
<dbReference type="Pfam" id="PF00389">
    <property type="entry name" value="2-Hacid_dh"/>
    <property type="match status" value="1"/>
</dbReference>
<evidence type="ECO:0000259" key="6">
    <source>
        <dbReference type="Pfam" id="PF02826"/>
    </source>
</evidence>
<comment type="caution">
    <text evidence="7">The sequence shown here is derived from an EMBL/GenBank/DDBJ whole genome shotgun (WGS) entry which is preliminary data.</text>
</comment>
<feature type="domain" description="D-isomer specific 2-hydroxyacid dehydrogenase catalytic" evidence="5">
    <location>
        <begin position="27"/>
        <end position="335"/>
    </location>
</feature>
<dbReference type="AlphaFoldDB" id="A0A5C4TB88"/>
<dbReference type="Gene3D" id="3.40.50.720">
    <property type="entry name" value="NAD(P)-binding Rossmann-like Domain"/>
    <property type="match status" value="2"/>
</dbReference>
<dbReference type="RefSeq" id="WP_139602771.1">
    <property type="nucleotide sequence ID" value="NZ_VDCQ01000016.1"/>
</dbReference>
<proteinExistence type="inferred from homology"/>
<dbReference type="EMBL" id="VDCQ01000016">
    <property type="protein sequence ID" value="TNJ65709.1"/>
    <property type="molecule type" value="Genomic_DNA"/>
</dbReference>
<dbReference type="Proteomes" id="UP000307943">
    <property type="component" value="Unassembled WGS sequence"/>
</dbReference>
<dbReference type="PROSITE" id="PS00671">
    <property type="entry name" value="D_2_HYDROXYACID_DH_3"/>
    <property type="match status" value="1"/>
</dbReference>
<evidence type="ECO:0000256" key="3">
    <source>
        <dbReference type="ARBA" id="ARBA00023027"/>
    </source>
</evidence>
<dbReference type="InterPro" id="IPR050857">
    <property type="entry name" value="D-2-hydroxyacid_DH"/>
</dbReference>
<dbReference type="SUPFAM" id="SSF51735">
    <property type="entry name" value="NAD(P)-binding Rossmann-fold domains"/>
    <property type="match status" value="1"/>
</dbReference>
<sequence length="349" mass="37498">MKRSEGIGADIDHGARGRKPKIVQVLSMYHPAGEAILREAAEVVRTDDTGIDRLRETVREAEAIVLRAPARITKEIIDAAPLLEVISGAGVGLDNIDVEYATAKGIPVLHAPAVNGVSTAEHTMLLIMAAGKSLIPFHEEMRKGNYGSRMAIPSRELQGKRAGLVGFGTIAREVAKRLRFGLGMEVTAWVRSSEDGRREAAATIGAELTSDLDRLFAESDFVSLHIPLNGHTRGLINRRHFALMKRDAWLINTARGAIVDQADMVEALRSGLLAGAALDVFDPEPLPADHPLLSMGNVILTPHVAGTTEESNYLMATAVAQNVLRVLAGGRPEPVANPEVWGLGRKAGY</sequence>
<dbReference type="InterPro" id="IPR006140">
    <property type="entry name" value="D-isomer_DH_NAD-bd"/>
</dbReference>
<evidence type="ECO:0000313" key="8">
    <source>
        <dbReference type="Proteomes" id="UP000307943"/>
    </source>
</evidence>
<name>A0A5C4TB88_9BACL</name>
<organism evidence="7 8">
    <name type="scientific">Paenibacillus hemerocallicola</name>
    <dbReference type="NCBI Taxonomy" id="1172614"/>
    <lineage>
        <taxon>Bacteria</taxon>
        <taxon>Bacillati</taxon>
        <taxon>Bacillota</taxon>
        <taxon>Bacilli</taxon>
        <taxon>Bacillales</taxon>
        <taxon>Paenibacillaceae</taxon>
        <taxon>Paenibacillus</taxon>
    </lineage>
</organism>
<dbReference type="GO" id="GO:0051287">
    <property type="term" value="F:NAD binding"/>
    <property type="evidence" value="ECO:0007669"/>
    <property type="project" value="InterPro"/>
</dbReference>
<dbReference type="InterPro" id="IPR036291">
    <property type="entry name" value="NAD(P)-bd_dom_sf"/>
</dbReference>
<dbReference type="Pfam" id="PF02826">
    <property type="entry name" value="2-Hacid_dh_C"/>
    <property type="match status" value="1"/>
</dbReference>
<comment type="similarity">
    <text evidence="1 4">Belongs to the D-isomer specific 2-hydroxyacid dehydrogenase family.</text>
</comment>
<reference evidence="7 8" key="1">
    <citation type="submission" date="2019-05" db="EMBL/GenBank/DDBJ databases">
        <title>We sequenced the genome of Paenibacillus hemerocallicola KCTC 33185 for further insight into its adaptation and study the phylogeny of Paenibacillus.</title>
        <authorList>
            <person name="Narsing Rao M.P."/>
        </authorList>
    </citation>
    <scope>NUCLEOTIDE SEQUENCE [LARGE SCALE GENOMIC DNA]</scope>
    <source>
        <strain evidence="7 8">KCTC 33185</strain>
    </source>
</reference>
<evidence type="ECO:0000259" key="5">
    <source>
        <dbReference type="Pfam" id="PF00389"/>
    </source>
</evidence>
<dbReference type="PROSITE" id="PS00670">
    <property type="entry name" value="D_2_HYDROXYACID_DH_2"/>
    <property type="match status" value="1"/>
</dbReference>
<evidence type="ECO:0000256" key="1">
    <source>
        <dbReference type="ARBA" id="ARBA00005854"/>
    </source>
</evidence>
<feature type="domain" description="D-isomer specific 2-hydroxyacid dehydrogenase NAD-binding" evidence="6">
    <location>
        <begin position="125"/>
        <end position="305"/>
    </location>
</feature>
<keyword evidence="8" id="KW-1185">Reference proteome</keyword>
<evidence type="ECO:0000256" key="2">
    <source>
        <dbReference type="ARBA" id="ARBA00023002"/>
    </source>
</evidence>
<evidence type="ECO:0000313" key="7">
    <source>
        <dbReference type="EMBL" id="TNJ65709.1"/>
    </source>
</evidence>
<dbReference type="CDD" id="cd12173">
    <property type="entry name" value="PGDH_4"/>
    <property type="match status" value="1"/>
</dbReference>
<keyword evidence="2 4" id="KW-0560">Oxidoreductase</keyword>
<dbReference type="OrthoDB" id="9805416at2"/>
<dbReference type="InterPro" id="IPR029753">
    <property type="entry name" value="D-isomer_DH_CS"/>
</dbReference>
<dbReference type="SUPFAM" id="SSF52283">
    <property type="entry name" value="Formate/glycerate dehydrogenase catalytic domain-like"/>
    <property type="match status" value="1"/>
</dbReference>
<dbReference type="FunFam" id="3.40.50.720:FF:000203">
    <property type="entry name" value="D-3-phosphoglycerate dehydrogenase (SerA)"/>
    <property type="match status" value="1"/>
</dbReference>
<dbReference type="InterPro" id="IPR006139">
    <property type="entry name" value="D-isomer_2_OHA_DH_cat_dom"/>
</dbReference>